<evidence type="ECO:0000313" key="3">
    <source>
        <dbReference type="EMBL" id="MBB3114257.1"/>
    </source>
</evidence>
<keyword evidence="3" id="KW-0560">Oxidoreductase</keyword>
<sequence length="134" mass="14878">MMIVVTNTIKVKKGHGVEVAERFRRSKGVHLQPGFVRMEVMMTEDLEEIDELKVCTTWNDKASFENWVSSDNFRQAHVQRRTGTDGTEQSAQAGPHGTSHGGAEGHKAQTESVMLGSKMTIHQVLVSRIAGEDE</sequence>
<dbReference type="AlphaFoldDB" id="A0A7W5B4S2"/>
<dbReference type="EC" id="1.14.99.48" evidence="3"/>
<proteinExistence type="predicted"/>
<reference evidence="3 4" key="1">
    <citation type="submission" date="2020-08" db="EMBL/GenBank/DDBJ databases">
        <title>Genomic Encyclopedia of Type Strains, Phase III (KMG-III): the genomes of soil and plant-associated and newly described type strains.</title>
        <authorList>
            <person name="Whitman W."/>
        </authorList>
    </citation>
    <scope>NUCLEOTIDE SEQUENCE [LARGE SCALE GENOMIC DNA]</scope>
    <source>
        <strain evidence="3 4">CECT 5862</strain>
    </source>
</reference>
<dbReference type="Proteomes" id="UP000570361">
    <property type="component" value="Unassembled WGS sequence"/>
</dbReference>
<name>A0A7W5B4S2_9BACL</name>
<dbReference type="EMBL" id="JACHXK010000029">
    <property type="protein sequence ID" value="MBB3114257.1"/>
    <property type="molecule type" value="Genomic_DNA"/>
</dbReference>
<comment type="caution">
    <text evidence="3">The sequence shown here is derived from an EMBL/GenBank/DDBJ whole genome shotgun (WGS) entry which is preliminary data.</text>
</comment>
<evidence type="ECO:0000313" key="4">
    <source>
        <dbReference type="Proteomes" id="UP000570361"/>
    </source>
</evidence>
<dbReference type="Pfam" id="PF03992">
    <property type="entry name" value="ABM"/>
    <property type="match status" value="1"/>
</dbReference>
<dbReference type="GO" id="GO:0016491">
    <property type="term" value="F:oxidoreductase activity"/>
    <property type="evidence" value="ECO:0007669"/>
    <property type="project" value="UniProtKB-KW"/>
</dbReference>
<dbReference type="SUPFAM" id="SSF54909">
    <property type="entry name" value="Dimeric alpha+beta barrel"/>
    <property type="match status" value="1"/>
</dbReference>
<gene>
    <name evidence="3" type="ORF">FHS18_006377</name>
</gene>
<protein>
    <submittedName>
        <fullName evidence="3">Heme oxygenase (Staphylobilin-producing)</fullName>
        <ecNumber evidence="3">1.14.99.48</ecNumber>
    </submittedName>
</protein>
<dbReference type="PANTHER" id="PTHR34474">
    <property type="entry name" value="SIGNAL TRANSDUCTION PROTEIN TRAP"/>
    <property type="match status" value="1"/>
</dbReference>
<dbReference type="InterPro" id="IPR007138">
    <property type="entry name" value="ABM_dom"/>
</dbReference>
<keyword evidence="4" id="KW-1185">Reference proteome</keyword>
<dbReference type="PANTHER" id="PTHR34474:SF4">
    <property type="entry name" value="HEME OXYGENASE (STAPHYLOBILIN-PRODUCING) 1"/>
    <property type="match status" value="1"/>
</dbReference>
<feature type="region of interest" description="Disordered" evidence="1">
    <location>
        <begin position="77"/>
        <end position="108"/>
    </location>
</feature>
<dbReference type="PROSITE" id="PS51725">
    <property type="entry name" value="ABM"/>
    <property type="match status" value="1"/>
</dbReference>
<organism evidence="3 4">
    <name type="scientific">Paenibacillus phyllosphaerae</name>
    <dbReference type="NCBI Taxonomy" id="274593"/>
    <lineage>
        <taxon>Bacteria</taxon>
        <taxon>Bacillati</taxon>
        <taxon>Bacillota</taxon>
        <taxon>Bacilli</taxon>
        <taxon>Bacillales</taxon>
        <taxon>Paenibacillaceae</taxon>
        <taxon>Paenibacillus</taxon>
    </lineage>
</organism>
<dbReference type="RefSeq" id="WP_246428018.1">
    <property type="nucleotide sequence ID" value="NZ_JACHXK010000029.1"/>
</dbReference>
<evidence type="ECO:0000259" key="2">
    <source>
        <dbReference type="PROSITE" id="PS51725"/>
    </source>
</evidence>
<accession>A0A7W5B4S2</accession>
<dbReference type="Gene3D" id="3.30.70.100">
    <property type="match status" value="1"/>
</dbReference>
<dbReference type="InterPro" id="IPR050404">
    <property type="entry name" value="Heme-degrading_MO"/>
</dbReference>
<evidence type="ECO:0000256" key="1">
    <source>
        <dbReference type="SAM" id="MobiDB-lite"/>
    </source>
</evidence>
<dbReference type="InterPro" id="IPR011008">
    <property type="entry name" value="Dimeric_a/b-barrel"/>
</dbReference>
<feature type="domain" description="ABM" evidence="2">
    <location>
        <begin position="3"/>
        <end position="93"/>
    </location>
</feature>